<evidence type="ECO:0000313" key="15">
    <source>
        <dbReference type="Proteomes" id="UP000275078"/>
    </source>
</evidence>
<evidence type="ECO:0000259" key="12">
    <source>
        <dbReference type="Pfam" id="PF08577"/>
    </source>
</evidence>
<protein>
    <submittedName>
        <fullName evidence="14">Uncharacterized protein</fullName>
    </submittedName>
</protein>
<evidence type="ECO:0000256" key="8">
    <source>
        <dbReference type="ARBA" id="ARBA00022942"/>
    </source>
</evidence>
<evidence type="ECO:0000256" key="4">
    <source>
        <dbReference type="ARBA" id="ARBA00022481"/>
    </source>
</evidence>
<keyword evidence="9" id="KW-0007">Acetylation</keyword>
<keyword evidence="7" id="KW-0256">Endoplasmic reticulum</keyword>
<dbReference type="GO" id="GO:0070628">
    <property type="term" value="F:proteasome binding"/>
    <property type="evidence" value="ECO:0007669"/>
    <property type="project" value="InterPro"/>
</dbReference>
<dbReference type="InterPro" id="IPR021625">
    <property type="entry name" value="PI31_Prot_N"/>
</dbReference>
<evidence type="ECO:0000256" key="2">
    <source>
        <dbReference type="ARBA" id="ARBA00004496"/>
    </source>
</evidence>
<dbReference type="Gene3D" id="3.40.1000.30">
    <property type="match status" value="1"/>
</dbReference>
<gene>
    <name evidence="14" type="ORF">BJ508DRAFT_1905</name>
</gene>
<dbReference type="STRING" id="1160509.A0A3N4IUZ6"/>
<evidence type="ECO:0000256" key="11">
    <source>
        <dbReference type="SAM" id="MobiDB-lite"/>
    </source>
</evidence>
<evidence type="ECO:0000313" key="14">
    <source>
        <dbReference type="EMBL" id="RPA88040.1"/>
    </source>
</evidence>
<dbReference type="OrthoDB" id="68090at2759"/>
<feature type="region of interest" description="Disordered" evidence="11">
    <location>
        <begin position="175"/>
        <end position="295"/>
    </location>
</feature>
<evidence type="ECO:0000256" key="5">
    <source>
        <dbReference type="ARBA" id="ARBA00022490"/>
    </source>
</evidence>
<keyword evidence="6" id="KW-0597">Phosphoprotein</keyword>
<evidence type="ECO:0000256" key="6">
    <source>
        <dbReference type="ARBA" id="ARBA00022553"/>
    </source>
</evidence>
<dbReference type="Pfam" id="PF11566">
    <property type="entry name" value="PI31_Prot_N"/>
    <property type="match status" value="1"/>
</dbReference>
<dbReference type="GO" id="GO:0004866">
    <property type="term" value="F:endopeptidase inhibitor activity"/>
    <property type="evidence" value="ECO:0007669"/>
    <property type="project" value="InterPro"/>
</dbReference>
<dbReference type="PANTHER" id="PTHR13266:SF1">
    <property type="entry name" value="PROTEASOME INHIBITOR PI31 SUBUNIT"/>
    <property type="match status" value="1"/>
</dbReference>
<comment type="function">
    <text evidence="10">Plays an important role in control of proteasome function. Inhibits the hydrolysis of protein and peptide substrates by the 20S proteasome. Also inhibits the activation of the proteasome by the proteasome regulatory proteins PA700 and PA28.</text>
</comment>
<evidence type="ECO:0000256" key="1">
    <source>
        <dbReference type="ARBA" id="ARBA00004240"/>
    </source>
</evidence>
<evidence type="ECO:0000259" key="13">
    <source>
        <dbReference type="Pfam" id="PF11566"/>
    </source>
</evidence>
<dbReference type="GO" id="GO:0043161">
    <property type="term" value="P:proteasome-mediated ubiquitin-dependent protein catabolic process"/>
    <property type="evidence" value="ECO:0007669"/>
    <property type="project" value="InterPro"/>
</dbReference>
<feature type="compositionally biased region" description="Gly residues" evidence="11">
    <location>
        <begin position="281"/>
        <end position="295"/>
    </location>
</feature>
<keyword evidence="4" id="KW-0488">Methylation</keyword>
<feature type="region of interest" description="Disordered" evidence="11">
    <location>
        <begin position="374"/>
        <end position="396"/>
    </location>
</feature>
<dbReference type="InterPro" id="IPR045128">
    <property type="entry name" value="PI31-like"/>
</dbReference>
<feature type="domain" description="PI31 proteasome regulator N-terminal" evidence="13">
    <location>
        <begin position="29"/>
        <end position="176"/>
    </location>
</feature>
<evidence type="ECO:0000256" key="3">
    <source>
        <dbReference type="ARBA" id="ARBA00006405"/>
    </source>
</evidence>
<dbReference type="PANTHER" id="PTHR13266">
    <property type="entry name" value="PROTEASOME INHIBITOR"/>
    <property type="match status" value="1"/>
</dbReference>
<evidence type="ECO:0000256" key="7">
    <source>
        <dbReference type="ARBA" id="ARBA00022824"/>
    </source>
</evidence>
<name>A0A3N4IUZ6_ASCIM</name>
<dbReference type="Proteomes" id="UP000275078">
    <property type="component" value="Unassembled WGS sequence"/>
</dbReference>
<proteinExistence type="inferred from homology"/>
<dbReference type="GO" id="GO:0005783">
    <property type="term" value="C:endoplasmic reticulum"/>
    <property type="evidence" value="ECO:0007669"/>
    <property type="project" value="UniProtKB-SubCell"/>
</dbReference>
<dbReference type="GO" id="GO:0000502">
    <property type="term" value="C:proteasome complex"/>
    <property type="evidence" value="ECO:0007669"/>
    <property type="project" value="UniProtKB-KW"/>
</dbReference>
<dbReference type="InterPro" id="IPR013886">
    <property type="entry name" value="PI31_Prot_C"/>
</dbReference>
<accession>A0A3N4IUZ6</accession>
<dbReference type="Pfam" id="PF08577">
    <property type="entry name" value="PI31_Prot_C"/>
    <property type="match status" value="1"/>
</dbReference>
<dbReference type="AlphaFoldDB" id="A0A3N4IUZ6"/>
<dbReference type="EMBL" id="ML119645">
    <property type="protein sequence ID" value="RPA88040.1"/>
    <property type="molecule type" value="Genomic_DNA"/>
</dbReference>
<feature type="domain" description="PI31 proteasome regulator C-terminal" evidence="12">
    <location>
        <begin position="260"/>
        <end position="325"/>
    </location>
</feature>
<organism evidence="14 15">
    <name type="scientific">Ascobolus immersus RN42</name>
    <dbReference type="NCBI Taxonomy" id="1160509"/>
    <lineage>
        <taxon>Eukaryota</taxon>
        <taxon>Fungi</taxon>
        <taxon>Dikarya</taxon>
        <taxon>Ascomycota</taxon>
        <taxon>Pezizomycotina</taxon>
        <taxon>Pezizomycetes</taxon>
        <taxon>Pezizales</taxon>
        <taxon>Ascobolaceae</taxon>
        <taxon>Ascobolus</taxon>
    </lineage>
</organism>
<keyword evidence="5" id="KW-0963">Cytoplasm</keyword>
<evidence type="ECO:0000256" key="9">
    <source>
        <dbReference type="ARBA" id="ARBA00022990"/>
    </source>
</evidence>
<keyword evidence="8" id="KW-0647">Proteasome</keyword>
<reference evidence="14 15" key="1">
    <citation type="journal article" date="2018" name="Nat. Ecol. Evol.">
        <title>Pezizomycetes genomes reveal the molecular basis of ectomycorrhizal truffle lifestyle.</title>
        <authorList>
            <person name="Murat C."/>
            <person name="Payen T."/>
            <person name="Noel B."/>
            <person name="Kuo A."/>
            <person name="Morin E."/>
            <person name="Chen J."/>
            <person name="Kohler A."/>
            <person name="Krizsan K."/>
            <person name="Balestrini R."/>
            <person name="Da Silva C."/>
            <person name="Montanini B."/>
            <person name="Hainaut M."/>
            <person name="Levati E."/>
            <person name="Barry K.W."/>
            <person name="Belfiori B."/>
            <person name="Cichocki N."/>
            <person name="Clum A."/>
            <person name="Dockter R.B."/>
            <person name="Fauchery L."/>
            <person name="Guy J."/>
            <person name="Iotti M."/>
            <person name="Le Tacon F."/>
            <person name="Lindquist E.A."/>
            <person name="Lipzen A."/>
            <person name="Malagnac F."/>
            <person name="Mello A."/>
            <person name="Molinier V."/>
            <person name="Miyauchi S."/>
            <person name="Poulain J."/>
            <person name="Riccioni C."/>
            <person name="Rubini A."/>
            <person name="Sitrit Y."/>
            <person name="Splivallo R."/>
            <person name="Traeger S."/>
            <person name="Wang M."/>
            <person name="Zifcakova L."/>
            <person name="Wipf D."/>
            <person name="Zambonelli A."/>
            <person name="Paolocci F."/>
            <person name="Nowrousian M."/>
            <person name="Ottonello S."/>
            <person name="Baldrian P."/>
            <person name="Spatafora J.W."/>
            <person name="Henrissat B."/>
            <person name="Nagy L.G."/>
            <person name="Aury J.M."/>
            <person name="Wincker P."/>
            <person name="Grigoriev I.V."/>
            <person name="Bonfante P."/>
            <person name="Martin F.M."/>
        </authorList>
    </citation>
    <scope>NUCLEOTIDE SEQUENCE [LARGE SCALE GENOMIC DNA]</scope>
    <source>
        <strain evidence="14 15">RN42</strain>
    </source>
</reference>
<evidence type="ECO:0000256" key="10">
    <source>
        <dbReference type="ARBA" id="ARBA00024805"/>
    </source>
</evidence>
<feature type="compositionally biased region" description="Basic and acidic residues" evidence="11">
    <location>
        <begin position="190"/>
        <end position="203"/>
    </location>
</feature>
<sequence length="396" mass="42197">MAANILNAHRLVEVMLACLGHTGDETALELRNPTEAVGLFVHACLLLTGFRLIGLSEDDRLGQSIDLESGKALPKEWTSSGSPSFRYAHSQSSMEFVVKVSRLGSKTVILAIPTEDDKTVQLDIVTRDYLSESFFPYSKSTGKELKEAFISDHRLQDLANLFKLNIIQKLIPGLNKPGYTEAADSTVRAGVDRTPQRGDDRQPYPEPGVPPQNYDPLRYEPRRPFPAGEQPPGFDDEYEILGPARGSRPNFPGGRNPLSIGDDDLNPPGLGPHPPLRGPFFGEGGIGGPAFPGGGGMHPTPDHPMFGGRGGSNSGNYMAPPGARYKNIATDSSAFGILPYGEPRLIVCRYDPVGPGDEHLAQPGLRGPRGPFGPGGGNQGGFGGGGWGGFGGGDFI</sequence>
<comment type="similarity">
    <text evidence="3">Belongs to the proteasome inhibitor PI31 family.</text>
</comment>
<keyword evidence="15" id="KW-1185">Reference proteome</keyword>
<comment type="subcellular location">
    <subcellularLocation>
        <location evidence="2">Cytoplasm</location>
    </subcellularLocation>
    <subcellularLocation>
        <location evidence="1">Endoplasmic reticulum</location>
    </subcellularLocation>
</comment>